<keyword evidence="4" id="KW-1185">Reference proteome</keyword>
<evidence type="ECO:0000256" key="1">
    <source>
        <dbReference type="SAM" id="Coils"/>
    </source>
</evidence>
<feature type="region of interest" description="Disordered" evidence="2">
    <location>
        <begin position="621"/>
        <end position="687"/>
    </location>
</feature>
<feature type="compositionally biased region" description="Acidic residues" evidence="2">
    <location>
        <begin position="328"/>
        <end position="355"/>
    </location>
</feature>
<dbReference type="OMA" id="NEHAEEC"/>
<dbReference type="OrthoDB" id="6365728at2759"/>
<dbReference type="PANTHER" id="PTHR34251:SF1">
    <property type="entry name" value="LEUCINE, GLUTAMATE AND LYSINE RICH 1"/>
    <property type="match status" value="1"/>
</dbReference>
<feature type="compositionally biased region" description="Basic and acidic residues" evidence="2">
    <location>
        <begin position="88"/>
        <end position="147"/>
    </location>
</feature>
<feature type="region of interest" description="Disordered" evidence="2">
    <location>
        <begin position="1"/>
        <end position="584"/>
    </location>
</feature>
<feature type="compositionally biased region" description="Low complexity" evidence="2">
    <location>
        <begin position="467"/>
        <end position="479"/>
    </location>
</feature>
<feature type="compositionally biased region" description="Polar residues" evidence="2">
    <location>
        <begin position="452"/>
        <end position="466"/>
    </location>
</feature>
<feature type="compositionally biased region" description="Low complexity" evidence="2">
    <location>
        <begin position="641"/>
        <end position="655"/>
    </location>
</feature>
<feature type="compositionally biased region" description="Basic and acidic residues" evidence="2">
    <location>
        <begin position="274"/>
        <end position="292"/>
    </location>
</feature>
<dbReference type="EMBL" id="DS989825">
    <property type="protein sequence ID" value="EFR02063.1"/>
    <property type="molecule type" value="Genomic_DNA"/>
</dbReference>
<feature type="compositionally biased region" description="Low complexity" evidence="2">
    <location>
        <begin position="201"/>
        <end position="232"/>
    </location>
</feature>
<evidence type="ECO:0008006" key="5">
    <source>
        <dbReference type="Google" id="ProtNLM"/>
    </source>
</evidence>
<reference evidence="4" key="1">
    <citation type="journal article" date="2012" name="MBio">
        <title>Comparative genome analysis of Trichophyton rubrum and related dermatophytes reveals candidate genes involved in infection.</title>
        <authorList>
            <person name="Martinez D.A."/>
            <person name="Oliver B.G."/>
            <person name="Graeser Y."/>
            <person name="Goldberg J.M."/>
            <person name="Li W."/>
            <person name="Martinez-Rossi N.M."/>
            <person name="Monod M."/>
            <person name="Shelest E."/>
            <person name="Barton R.C."/>
            <person name="Birch E."/>
            <person name="Brakhage A.A."/>
            <person name="Chen Z."/>
            <person name="Gurr S.J."/>
            <person name="Heiman D."/>
            <person name="Heitman J."/>
            <person name="Kosti I."/>
            <person name="Rossi A."/>
            <person name="Saif S."/>
            <person name="Samalova M."/>
            <person name="Saunders C.W."/>
            <person name="Shea T."/>
            <person name="Summerbell R.C."/>
            <person name="Xu J."/>
            <person name="Young S."/>
            <person name="Zeng Q."/>
            <person name="Birren B.W."/>
            <person name="Cuomo C.A."/>
            <person name="White T.C."/>
        </authorList>
    </citation>
    <scope>NUCLEOTIDE SEQUENCE [LARGE SCALE GENOMIC DNA]</scope>
    <source>
        <strain evidence="4">ATCC MYA-4604 / CBS 118893</strain>
    </source>
</reference>
<organism evidence="4">
    <name type="scientific">Arthroderma gypseum (strain ATCC MYA-4604 / CBS 118893)</name>
    <name type="common">Microsporum gypseum</name>
    <dbReference type="NCBI Taxonomy" id="535722"/>
    <lineage>
        <taxon>Eukaryota</taxon>
        <taxon>Fungi</taxon>
        <taxon>Dikarya</taxon>
        <taxon>Ascomycota</taxon>
        <taxon>Pezizomycotina</taxon>
        <taxon>Eurotiomycetes</taxon>
        <taxon>Eurotiomycetidae</taxon>
        <taxon>Onygenales</taxon>
        <taxon>Arthrodermataceae</taxon>
        <taxon>Nannizzia</taxon>
    </lineage>
</organism>
<feature type="compositionally biased region" description="Polar residues" evidence="2">
    <location>
        <begin position="661"/>
        <end position="678"/>
    </location>
</feature>
<feature type="region of interest" description="Disordered" evidence="2">
    <location>
        <begin position="1367"/>
        <end position="1419"/>
    </location>
</feature>
<feature type="compositionally biased region" description="Low complexity" evidence="2">
    <location>
        <begin position="548"/>
        <end position="560"/>
    </location>
</feature>
<feature type="compositionally biased region" description="Low complexity" evidence="2">
    <location>
        <begin position="296"/>
        <end position="314"/>
    </location>
</feature>
<feature type="compositionally biased region" description="Low complexity" evidence="2">
    <location>
        <begin position="55"/>
        <end position="66"/>
    </location>
</feature>
<dbReference type="HOGENOM" id="CLU_005418_0_0_1"/>
<dbReference type="InterPro" id="IPR038799">
    <property type="entry name" value="LEKR1"/>
</dbReference>
<feature type="coiled-coil region" evidence="1">
    <location>
        <begin position="714"/>
        <end position="1076"/>
    </location>
</feature>
<gene>
    <name evidence="3" type="ORF">MGYG_05066</name>
</gene>
<evidence type="ECO:0000256" key="2">
    <source>
        <dbReference type="SAM" id="MobiDB-lite"/>
    </source>
</evidence>
<sequence length="1419" mass="159746">MAKKGAKNKDKDTKAKGGKGKASKKQQKQKQEEEEEKVQTEQQGQQPEDDDQSTPVEPEQAQAQTEEPVEKPEEASRPDEAEQPVEGSKLEEEPKPEAEVIPEEPKVEEEPKAEEPNVEKEPSSEEPKLEEEAKVEEVTAEEPKVEDEPAVEESPLADDIPLVEEVPSTEEAAQVEDAPPAEEIPLVSAEETPLVEDTPLTEETPATEEAPLVEVTPSPEETPATEEAPLVEDTPLAEETPATEDTPIPEDELKAEGEVKIDEVPQVEEQVAEEVPKAEDQPDVVEEPKLDEPQPAEEIVPVEETVPVEQVSPEDTTLEEPTPQVTEPEAEEKFEEATLEPEAELDEDKFEEAILEQEVKPEEEVVSDAGPLPEQAQPEEDKQPEQVTEPVKEDERAWDEQEQEEQETVIEAPITQKSPSPSPAPSQAQSSHSKSPSKPPSIIQSLPPLPRSITSTPSNLSLSQAFPSPKLSSSGSQSKLGRKATSTVAGDEFQEAEEVVPTLTTNTSHKGRSASPRSQYDVTDSDYQTAYGSAKTPTTRAVSNGAYSPSDVPLPSPSVSEARTKSASPPGPSYEYTHQPQPIPAAAPHFAYPYPYAHLYQQNSNYPSSPVMEQTPANVATPQYSPVMHPSPQPNYATSFGQQQGRRPSRSSRSQYDYYFGNTSQYRSARESMSQPTENGKPHLNGERDLADTVNLLHRIQNVIPDLNKLVVSYREAQSQLSAREAENKQIEAQHEQALLHKEYYIEALQNQMRKVANEHAEECSKLKGKIGALGVELSDLQERNRNTEDTLVETQKARDELLRARDELEREVDQIQKEIEAAREAHEREIIRLRMEAEKSEEKALAEQKERLEDLFQEIKNEDDRLAAEHLKAREDELLGQLAAKQEELDANEAALKSTMEELRVTQEELEGKKAELAEKFSELEALKEELANTKSELEAKQQECESRQNELELTRKDLEETKRHHEEEIASLRDALEIQTNSVKEIKERLANMVLEHRSQEETWQKAREGYEAQLSEKTEELKLSNEEKEVLEREGLAKEERLQSIVEEMRQTHNNLNKDRERLKKTLHSLGEATDMKMKGDSFFIESFAELSRLIIEVSKTYFTYLPIEPPPDILAKIPSDIPQFLDNTPASRELRAAYVQHVISKTLTYRIFQPFLFTLGRRYDKADTFFQMLSIDIRRKSVRREAFWRQQTLKAAYTTSDAKQAINVVAAVIVDEIVDHIRHFTDPTHLDALLTNVRKIVKLAAETWRLARVERELITATMPSAEDEQTVNEEWEEFDYESNAPLPGGEGSVEPPLTPKKFRRPLLRMLPRIFRGAVHEDFLSEDDHEKASPCTYLRGVILYSDSPSVLARRAEMFKKKPEAPGVIDDAEDARLRAASATPPNGCGRSPSPKSPLGNRSPRSRRSRERTFSGDY</sequence>
<dbReference type="Proteomes" id="UP000002669">
    <property type="component" value="Unassembled WGS sequence"/>
</dbReference>
<name>E4UYA0_ARTGP</name>
<evidence type="ECO:0000313" key="4">
    <source>
        <dbReference type="Proteomes" id="UP000002669"/>
    </source>
</evidence>
<feature type="compositionally biased region" description="Basic residues" evidence="2">
    <location>
        <begin position="16"/>
        <end position="28"/>
    </location>
</feature>
<feature type="compositionally biased region" description="Basic and acidic residues" evidence="2">
    <location>
        <begin position="68"/>
        <end position="80"/>
    </location>
</feature>
<feature type="compositionally biased region" description="Basic and acidic residues" evidence="2">
    <location>
        <begin position="379"/>
        <end position="399"/>
    </location>
</feature>
<dbReference type="eggNOG" id="ENOG502S3YY">
    <property type="taxonomic scope" value="Eukaryota"/>
</dbReference>
<accession>E4UYA0</accession>
<dbReference type="GeneID" id="10027744"/>
<keyword evidence="1" id="KW-0175">Coiled coil</keyword>
<feature type="compositionally biased region" description="Polar residues" evidence="2">
    <location>
        <begin position="515"/>
        <end position="547"/>
    </location>
</feature>
<evidence type="ECO:0000313" key="3">
    <source>
        <dbReference type="EMBL" id="EFR02063.1"/>
    </source>
</evidence>
<dbReference type="PANTHER" id="PTHR34251">
    <property type="entry name" value="LEUCINE-, GLUTAMATE- AND LYSINE-RICH PROTEIN 1"/>
    <property type="match status" value="1"/>
</dbReference>
<dbReference type="InParanoid" id="E4UYA0"/>
<protein>
    <recommendedName>
        <fullName evidence="5">RNA polymerase Rpb1 C-terminal repeat domain-containing protein</fullName>
    </recommendedName>
</protein>
<dbReference type="STRING" id="535722.E4UYA0"/>
<feature type="compositionally biased region" description="Low complexity" evidence="2">
    <location>
        <begin position="425"/>
        <end position="446"/>
    </location>
</feature>
<feature type="compositionally biased region" description="Basic and acidic residues" evidence="2">
    <location>
        <begin position="251"/>
        <end position="263"/>
    </location>
</feature>
<dbReference type="RefSeq" id="XP_003172474.1">
    <property type="nucleotide sequence ID" value="XM_003172426.1"/>
</dbReference>
<proteinExistence type="predicted"/>
<dbReference type="VEuPathDB" id="FungiDB:MGYG_05066"/>